<dbReference type="EMBL" id="JACGWJ010000024">
    <property type="protein sequence ID" value="KAL0320818.1"/>
    <property type="molecule type" value="Genomic_DNA"/>
</dbReference>
<evidence type="ECO:0000313" key="1">
    <source>
        <dbReference type="EMBL" id="KAL0320818.1"/>
    </source>
</evidence>
<dbReference type="AlphaFoldDB" id="A0AAW2LQ42"/>
<accession>A0AAW2LQ42</accession>
<reference evidence="1" key="2">
    <citation type="journal article" date="2024" name="Plant">
        <title>Genomic evolution and insights into agronomic trait innovations of Sesamum species.</title>
        <authorList>
            <person name="Miao H."/>
            <person name="Wang L."/>
            <person name="Qu L."/>
            <person name="Liu H."/>
            <person name="Sun Y."/>
            <person name="Le M."/>
            <person name="Wang Q."/>
            <person name="Wei S."/>
            <person name="Zheng Y."/>
            <person name="Lin W."/>
            <person name="Duan Y."/>
            <person name="Cao H."/>
            <person name="Xiong S."/>
            <person name="Wang X."/>
            <person name="Wei L."/>
            <person name="Li C."/>
            <person name="Ma Q."/>
            <person name="Ju M."/>
            <person name="Zhao R."/>
            <person name="Li G."/>
            <person name="Mu C."/>
            <person name="Tian Q."/>
            <person name="Mei H."/>
            <person name="Zhang T."/>
            <person name="Gao T."/>
            <person name="Zhang H."/>
        </authorList>
    </citation>
    <scope>NUCLEOTIDE SEQUENCE</scope>
    <source>
        <strain evidence="1">G02</strain>
    </source>
</reference>
<sequence length="241" mass="26435">MFPSSSSSYVIKLHFIECPGLQCHGGFGLALASFAKCSGLVVGCLGACCGTAISPFVCGVEQQGGNLQLNKQQNGDPYEFFEVLHILPVAFCVRYASVFTFISHRIFIFGFIWRNSEFAGGLVATVAFDFSLLCFFPNDCNCCKDACGGRPQLWMRTLICFYKVTCVTPPALSAAGPKPGERRRVKVVGIRFWRNGSGKITANSIVPRVHSDLLPVPLLLNEWALFELWNASPHRSPASRI</sequence>
<reference evidence="1" key="1">
    <citation type="submission" date="2020-06" db="EMBL/GenBank/DDBJ databases">
        <authorList>
            <person name="Li T."/>
            <person name="Hu X."/>
            <person name="Zhang T."/>
            <person name="Song X."/>
            <person name="Zhang H."/>
            <person name="Dai N."/>
            <person name="Sheng W."/>
            <person name="Hou X."/>
            <person name="Wei L."/>
        </authorList>
    </citation>
    <scope>NUCLEOTIDE SEQUENCE</scope>
    <source>
        <strain evidence="1">G02</strain>
        <tissue evidence="1">Leaf</tissue>
    </source>
</reference>
<organism evidence="1">
    <name type="scientific">Sesamum radiatum</name>
    <name type="common">Black benniseed</name>
    <dbReference type="NCBI Taxonomy" id="300843"/>
    <lineage>
        <taxon>Eukaryota</taxon>
        <taxon>Viridiplantae</taxon>
        <taxon>Streptophyta</taxon>
        <taxon>Embryophyta</taxon>
        <taxon>Tracheophyta</taxon>
        <taxon>Spermatophyta</taxon>
        <taxon>Magnoliopsida</taxon>
        <taxon>eudicotyledons</taxon>
        <taxon>Gunneridae</taxon>
        <taxon>Pentapetalae</taxon>
        <taxon>asterids</taxon>
        <taxon>lamiids</taxon>
        <taxon>Lamiales</taxon>
        <taxon>Pedaliaceae</taxon>
        <taxon>Sesamum</taxon>
    </lineage>
</organism>
<protein>
    <submittedName>
        <fullName evidence="1">Uncharacterized protein</fullName>
    </submittedName>
</protein>
<gene>
    <name evidence="1" type="ORF">Sradi_5343300</name>
</gene>
<name>A0AAW2LQ42_SESRA</name>
<comment type="caution">
    <text evidence="1">The sequence shown here is derived from an EMBL/GenBank/DDBJ whole genome shotgun (WGS) entry which is preliminary data.</text>
</comment>
<proteinExistence type="predicted"/>